<keyword evidence="2" id="KW-0378">Hydrolase</keyword>
<dbReference type="GO" id="GO:0003697">
    <property type="term" value="F:single-stranded DNA binding"/>
    <property type="evidence" value="ECO:0007669"/>
    <property type="project" value="TreeGrafter"/>
</dbReference>
<evidence type="ECO:0000313" key="2">
    <source>
        <dbReference type="EMBL" id="KAK7812994.1"/>
    </source>
</evidence>
<gene>
    <name evidence="2" type="primary">LON2_1</name>
    <name evidence="2" type="ORF">CFP56_006359</name>
</gene>
<dbReference type="PANTHER" id="PTHR43718">
    <property type="entry name" value="LON PROTEASE"/>
    <property type="match status" value="1"/>
</dbReference>
<keyword evidence="2" id="KW-0645">Protease</keyword>
<sequence length="281" mass="33175">MCRVLVIFLQRLILYSILSHCFDNLDVLTFPFSLQNLQYIDNSEFPRLADLGAAISGAKKLQCQQVLEEPDTECPLGIENGIFKAWHAKFRERLERNRNKIPLHVLQVINKELSMLQQFEASSIEFNETHNYLDWLTALPWGNYSDENFDVFRAKKILDEYHYGLADVKQRILEFIAVGISYEPKFRERLERNRNKIPLHVLQVINKELSMLQQFEASSIEFNETHNYLDWLIALPWGNYSDENFDVFRAKKILDEYHYGLADVKQRILEFIAVGISYERF</sequence>
<name>A0AAW0IFB2_QUESU</name>
<evidence type="ECO:0000313" key="3">
    <source>
        <dbReference type="Proteomes" id="UP000237347"/>
    </source>
</evidence>
<accession>A0AAW0IFB2</accession>
<dbReference type="GO" id="GO:0005759">
    <property type="term" value="C:mitochondrial matrix"/>
    <property type="evidence" value="ECO:0007669"/>
    <property type="project" value="TreeGrafter"/>
</dbReference>
<dbReference type="GO" id="GO:0004176">
    <property type="term" value="F:ATP-dependent peptidase activity"/>
    <property type="evidence" value="ECO:0007669"/>
    <property type="project" value="InterPro"/>
</dbReference>
<dbReference type="GO" id="GO:0004252">
    <property type="term" value="F:serine-type endopeptidase activity"/>
    <property type="evidence" value="ECO:0007669"/>
    <property type="project" value="InterPro"/>
</dbReference>
<feature type="chain" id="PRO_5043721136" evidence="1">
    <location>
        <begin position="20"/>
        <end position="281"/>
    </location>
</feature>
<reference evidence="2 3" key="1">
    <citation type="journal article" date="2018" name="Sci. Data">
        <title>The draft genome sequence of cork oak.</title>
        <authorList>
            <person name="Ramos A.M."/>
            <person name="Usie A."/>
            <person name="Barbosa P."/>
            <person name="Barros P.M."/>
            <person name="Capote T."/>
            <person name="Chaves I."/>
            <person name="Simoes F."/>
            <person name="Abreu I."/>
            <person name="Carrasquinho I."/>
            <person name="Faro C."/>
            <person name="Guimaraes J.B."/>
            <person name="Mendonca D."/>
            <person name="Nobrega F."/>
            <person name="Rodrigues L."/>
            <person name="Saibo N.J.M."/>
            <person name="Varela M.C."/>
            <person name="Egas C."/>
            <person name="Matos J."/>
            <person name="Miguel C.M."/>
            <person name="Oliveira M.M."/>
            <person name="Ricardo C.P."/>
            <person name="Goncalves S."/>
        </authorList>
    </citation>
    <scope>NUCLEOTIDE SEQUENCE [LARGE SCALE GENOMIC DNA]</scope>
    <source>
        <strain evidence="3">cv. HL8</strain>
    </source>
</reference>
<evidence type="ECO:0000256" key="1">
    <source>
        <dbReference type="SAM" id="SignalP"/>
    </source>
</evidence>
<dbReference type="PANTHER" id="PTHR43718:SF2">
    <property type="entry name" value="LON PROTEASE HOMOLOG, MITOCHONDRIAL"/>
    <property type="match status" value="1"/>
</dbReference>
<dbReference type="FunFam" id="1.20.5.5270:FF:000001">
    <property type="entry name" value="Lon protease homolog, mitochondrial"/>
    <property type="match status" value="2"/>
</dbReference>
<organism evidence="2 3">
    <name type="scientific">Quercus suber</name>
    <name type="common">Cork oak</name>
    <dbReference type="NCBI Taxonomy" id="58331"/>
    <lineage>
        <taxon>Eukaryota</taxon>
        <taxon>Viridiplantae</taxon>
        <taxon>Streptophyta</taxon>
        <taxon>Embryophyta</taxon>
        <taxon>Tracheophyta</taxon>
        <taxon>Spermatophyta</taxon>
        <taxon>Magnoliopsida</taxon>
        <taxon>eudicotyledons</taxon>
        <taxon>Gunneridae</taxon>
        <taxon>Pentapetalae</taxon>
        <taxon>rosids</taxon>
        <taxon>fabids</taxon>
        <taxon>Fagales</taxon>
        <taxon>Fagaceae</taxon>
        <taxon>Quercus</taxon>
    </lineage>
</organism>
<comment type="caution">
    <text evidence="2">The sequence shown here is derived from an EMBL/GenBank/DDBJ whole genome shotgun (WGS) entry which is preliminary data.</text>
</comment>
<proteinExistence type="predicted"/>
<dbReference type="Gene3D" id="1.20.5.5270">
    <property type="match status" value="2"/>
</dbReference>
<dbReference type="GO" id="GO:0005524">
    <property type="term" value="F:ATP binding"/>
    <property type="evidence" value="ECO:0007669"/>
    <property type="project" value="InterPro"/>
</dbReference>
<dbReference type="GO" id="GO:0006515">
    <property type="term" value="P:protein quality control for misfolded or incompletely synthesized proteins"/>
    <property type="evidence" value="ECO:0007669"/>
    <property type="project" value="TreeGrafter"/>
</dbReference>
<feature type="signal peptide" evidence="1">
    <location>
        <begin position="1"/>
        <end position="19"/>
    </location>
</feature>
<dbReference type="InterPro" id="IPR027065">
    <property type="entry name" value="Lon_Prtase"/>
</dbReference>
<protein>
    <submittedName>
        <fullName evidence="2">Lon protease like protein</fullName>
    </submittedName>
</protein>
<dbReference type="GO" id="GO:0007005">
    <property type="term" value="P:mitochondrion organization"/>
    <property type="evidence" value="ECO:0007669"/>
    <property type="project" value="TreeGrafter"/>
</dbReference>
<dbReference type="Proteomes" id="UP000237347">
    <property type="component" value="Unassembled WGS sequence"/>
</dbReference>
<dbReference type="AlphaFoldDB" id="A0AAW0IFB2"/>
<keyword evidence="3" id="KW-1185">Reference proteome</keyword>
<dbReference type="EMBL" id="PKMF04001338">
    <property type="protein sequence ID" value="KAK7812994.1"/>
    <property type="molecule type" value="Genomic_DNA"/>
</dbReference>
<keyword evidence="1" id="KW-0732">Signal</keyword>
<dbReference type="GO" id="GO:0051131">
    <property type="term" value="P:chaperone-mediated protein complex assembly"/>
    <property type="evidence" value="ECO:0007669"/>
    <property type="project" value="TreeGrafter"/>
</dbReference>